<protein>
    <submittedName>
        <fullName evidence="1">Uncharacterized protein</fullName>
    </submittedName>
</protein>
<gene>
    <name evidence="1" type="ORF">SDC9_60076</name>
</gene>
<sequence length="104" mass="11377">MFGIYSRNSAFLPVDAFGRGKRLGHRRLAEQLSRRNFRAGRKQSSLGGSTLVEGVEGCGNERPGLLLLGQVAFSGAGQQSRPFRVGQLILRLLDLHTAKLLQLT</sequence>
<comment type="caution">
    <text evidence="1">The sequence shown here is derived from an EMBL/GenBank/DDBJ whole genome shotgun (WGS) entry which is preliminary data.</text>
</comment>
<dbReference type="EMBL" id="VSSQ01002161">
    <property type="protein sequence ID" value="MPM13717.1"/>
    <property type="molecule type" value="Genomic_DNA"/>
</dbReference>
<evidence type="ECO:0000313" key="1">
    <source>
        <dbReference type="EMBL" id="MPM13717.1"/>
    </source>
</evidence>
<accession>A0A644XCV0</accession>
<name>A0A644XCV0_9ZZZZ</name>
<dbReference type="AlphaFoldDB" id="A0A644XCV0"/>
<organism evidence="1">
    <name type="scientific">bioreactor metagenome</name>
    <dbReference type="NCBI Taxonomy" id="1076179"/>
    <lineage>
        <taxon>unclassified sequences</taxon>
        <taxon>metagenomes</taxon>
        <taxon>ecological metagenomes</taxon>
    </lineage>
</organism>
<reference evidence="1" key="1">
    <citation type="submission" date="2019-08" db="EMBL/GenBank/DDBJ databases">
        <authorList>
            <person name="Kucharzyk K."/>
            <person name="Murdoch R.W."/>
            <person name="Higgins S."/>
            <person name="Loffler F."/>
        </authorList>
    </citation>
    <scope>NUCLEOTIDE SEQUENCE</scope>
</reference>
<proteinExistence type="predicted"/>